<dbReference type="PANTHER" id="PTHR47237:SF2">
    <property type="entry name" value="BLL4206 PROTEIN"/>
    <property type="match status" value="1"/>
</dbReference>
<evidence type="ECO:0000313" key="3">
    <source>
        <dbReference type="Proteomes" id="UP000050523"/>
    </source>
</evidence>
<dbReference type="InterPro" id="IPR041496">
    <property type="entry name" value="YitH/HolE_GNAT"/>
</dbReference>
<dbReference type="PROSITE" id="PS51186">
    <property type="entry name" value="GNAT"/>
    <property type="match status" value="1"/>
</dbReference>
<organism evidence="2 3">
    <name type="scientific">Pseudomonas tremae</name>
    <dbReference type="NCBI Taxonomy" id="200454"/>
    <lineage>
        <taxon>Bacteria</taxon>
        <taxon>Pseudomonadati</taxon>
        <taxon>Pseudomonadota</taxon>
        <taxon>Gammaproteobacteria</taxon>
        <taxon>Pseudomonadales</taxon>
        <taxon>Pseudomonadaceae</taxon>
        <taxon>Pseudomonas</taxon>
    </lineage>
</organism>
<dbReference type="Pfam" id="PF18014">
    <property type="entry name" value="Acetyltransf_18"/>
    <property type="match status" value="1"/>
</dbReference>
<dbReference type="InterPro" id="IPR052729">
    <property type="entry name" value="Acyl/Acetyltrans_Enzymes"/>
</dbReference>
<dbReference type="Proteomes" id="UP000050523">
    <property type="component" value="Unassembled WGS sequence"/>
</dbReference>
<feature type="domain" description="N-acetyltransferase" evidence="1">
    <location>
        <begin position="6"/>
        <end position="143"/>
    </location>
</feature>
<dbReference type="InterPro" id="IPR016181">
    <property type="entry name" value="Acyl_CoA_acyltransferase"/>
</dbReference>
<reference evidence="2 3" key="1">
    <citation type="submission" date="2015-09" db="EMBL/GenBank/DDBJ databases">
        <title>Genome announcement of multiple Pseudomonas syringae strains.</title>
        <authorList>
            <person name="Thakur S."/>
            <person name="Wang P.W."/>
            <person name="Gong Y."/>
            <person name="Weir B.S."/>
            <person name="Guttman D.S."/>
        </authorList>
    </citation>
    <scope>NUCLEOTIDE SEQUENCE [LARGE SCALE GENOMIC DNA]</scope>
    <source>
        <strain evidence="2 3">ICMP9151</strain>
    </source>
</reference>
<dbReference type="Gene3D" id="3.40.630.30">
    <property type="match status" value="1"/>
</dbReference>
<dbReference type="AlphaFoldDB" id="A0AA40NZ52"/>
<dbReference type="SUPFAM" id="SSF55729">
    <property type="entry name" value="Acyl-CoA N-acyltransferases (Nat)"/>
    <property type="match status" value="1"/>
</dbReference>
<evidence type="ECO:0000259" key="1">
    <source>
        <dbReference type="PROSITE" id="PS51186"/>
    </source>
</evidence>
<dbReference type="RefSeq" id="WP_054998400.1">
    <property type="nucleotide sequence ID" value="NZ_LJRO01000482.1"/>
</dbReference>
<dbReference type="GO" id="GO:0016747">
    <property type="term" value="F:acyltransferase activity, transferring groups other than amino-acyl groups"/>
    <property type="evidence" value="ECO:0007669"/>
    <property type="project" value="InterPro"/>
</dbReference>
<accession>A0AA40NZ52</accession>
<evidence type="ECO:0000313" key="2">
    <source>
        <dbReference type="EMBL" id="KPY91479.1"/>
    </source>
</evidence>
<dbReference type="CDD" id="cd04301">
    <property type="entry name" value="NAT_SF"/>
    <property type="match status" value="1"/>
</dbReference>
<dbReference type="PANTHER" id="PTHR47237">
    <property type="entry name" value="SLL0310 PROTEIN"/>
    <property type="match status" value="1"/>
</dbReference>
<protein>
    <submittedName>
        <fullName evidence="2">Gcn5-related N-acetyltransferase</fullName>
    </submittedName>
</protein>
<dbReference type="InterPro" id="IPR000182">
    <property type="entry name" value="GNAT_dom"/>
</dbReference>
<gene>
    <name evidence="2" type="ORF">ALO43_03708</name>
</gene>
<dbReference type="EMBL" id="LJRO01000482">
    <property type="protein sequence ID" value="KPY91479.1"/>
    <property type="molecule type" value="Genomic_DNA"/>
</dbReference>
<dbReference type="Pfam" id="PF00583">
    <property type="entry name" value="Acetyltransf_1"/>
    <property type="match status" value="1"/>
</dbReference>
<sequence>MGSSPCVIPLCADHLPQAVGLSDALRWPYREADWRFAFDLGAGLAVEVEGQLLATALWWPQGENHASVGMIIVSPSLQGQGIGRALMDQLMQQAGERTLILNSTQQGLALYTRLGFVAHGKVNQHQAKLEHAAHFVPDSVNVRVMQADDEQPLQQLDLAATGRDRSVLLRALFDHASTLVIDRGAGVSAYGCVREFGRGVVIGPVIARGPAAAADAKALIAALANTHRGHFVRIDVTEDAGLSDWLTEQGLPCVDHAIPMVRLTPLQVCPAETDARLFALSNQSIG</sequence>
<name>A0AA40NZ52_9PSED</name>
<dbReference type="Gene3D" id="3.40.630.90">
    <property type="match status" value="1"/>
</dbReference>
<proteinExistence type="predicted"/>
<comment type="caution">
    <text evidence="2">The sequence shown here is derived from an EMBL/GenBank/DDBJ whole genome shotgun (WGS) entry which is preliminary data.</text>
</comment>